<sequence>NREVFALPGEIGKATSIGTNSLIRDGQAKLILGTTDILSEYEMADILTLPVNITDTPKFGDPLEASIYELIKFEPLDISSLGDKTGIDISMIACKLSMMEVHGIVEMNIDGSYSIK</sequence>
<accession>K1XZV3</accession>
<gene>
    <name evidence="2" type="ORF">ACD_78C00036G0003</name>
</gene>
<dbReference type="AlphaFoldDB" id="K1XZV3"/>
<comment type="caution">
    <text evidence="2">The sequence shown here is derived from an EMBL/GenBank/DDBJ whole genome shotgun (WGS) entry which is preliminary data.</text>
</comment>
<proteinExistence type="predicted"/>
<evidence type="ECO:0000259" key="1">
    <source>
        <dbReference type="Pfam" id="PF02481"/>
    </source>
</evidence>
<dbReference type="Gene3D" id="3.40.50.450">
    <property type="match status" value="1"/>
</dbReference>
<organism evidence="2">
    <name type="scientific">uncultured bacterium</name>
    <name type="common">gcode 4</name>
    <dbReference type="NCBI Taxonomy" id="1234023"/>
    <lineage>
        <taxon>Bacteria</taxon>
        <taxon>environmental samples</taxon>
    </lineage>
</organism>
<feature type="domain" description="Smf/DprA SLOG" evidence="1">
    <location>
        <begin position="1"/>
        <end position="41"/>
    </location>
</feature>
<name>K1XZV3_9BACT</name>
<feature type="non-terminal residue" evidence="2">
    <location>
        <position position="1"/>
    </location>
</feature>
<dbReference type="Pfam" id="PF02481">
    <property type="entry name" value="DNA_processg_A"/>
    <property type="match status" value="1"/>
</dbReference>
<dbReference type="EMBL" id="AMFJ01034036">
    <property type="protein sequence ID" value="EKD30491.1"/>
    <property type="molecule type" value="Genomic_DNA"/>
</dbReference>
<dbReference type="InterPro" id="IPR057666">
    <property type="entry name" value="DrpA_SLOG"/>
</dbReference>
<reference evidence="2" key="1">
    <citation type="journal article" date="2012" name="Science">
        <title>Fermentation, hydrogen, and sulfur metabolism in multiple uncultivated bacterial phyla.</title>
        <authorList>
            <person name="Wrighton K.C."/>
            <person name="Thomas B.C."/>
            <person name="Sharon I."/>
            <person name="Miller C.S."/>
            <person name="Castelle C.J."/>
            <person name="VerBerkmoes N.C."/>
            <person name="Wilkins M.J."/>
            <person name="Hettich R.L."/>
            <person name="Lipton M.S."/>
            <person name="Williams K.H."/>
            <person name="Long P.E."/>
            <person name="Banfield J.F."/>
        </authorList>
    </citation>
    <scope>NUCLEOTIDE SEQUENCE [LARGE SCALE GENOMIC DNA]</scope>
</reference>
<protein>
    <recommendedName>
        <fullName evidence="1">Smf/DprA SLOG domain-containing protein</fullName>
    </recommendedName>
</protein>
<evidence type="ECO:0000313" key="2">
    <source>
        <dbReference type="EMBL" id="EKD30491.1"/>
    </source>
</evidence>